<proteinExistence type="predicted"/>
<evidence type="ECO:0000256" key="1">
    <source>
        <dbReference type="SAM" id="Phobius"/>
    </source>
</evidence>
<keyword evidence="1" id="KW-0472">Membrane</keyword>
<evidence type="ECO:0000313" key="3">
    <source>
        <dbReference type="EMBL" id="MFC7139536.1"/>
    </source>
</evidence>
<accession>A0ABD5XZX5</accession>
<gene>
    <name evidence="3" type="ORF">ACFQMA_06750</name>
</gene>
<feature type="domain" description="DUF7978" evidence="2">
    <location>
        <begin position="21"/>
        <end position="223"/>
    </location>
</feature>
<organism evidence="3 4">
    <name type="scientific">Halosimplex aquaticum</name>
    <dbReference type="NCBI Taxonomy" id="3026162"/>
    <lineage>
        <taxon>Archaea</taxon>
        <taxon>Methanobacteriati</taxon>
        <taxon>Methanobacteriota</taxon>
        <taxon>Stenosarchaea group</taxon>
        <taxon>Halobacteria</taxon>
        <taxon>Halobacteriales</taxon>
        <taxon>Haloarculaceae</taxon>
        <taxon>Halosimplex</taxon>
    </lineage>
</organism>
<keyword evidence="1" id="KW-1133">Transmembrane helix</keyword>
<feature type="domain" description="DUF7978" evidence="2">
    <location>
        <begin position="233"/>
        <end position="424"/>
    </location>
</feature>
<feature type="transmembrane region" description="Helical" evidence="1">
    <location>
        <begin position="21"/>
        <end position="43"/>
    </location>
</feature>
<feature type="transmembrane region" description="Helical" evidence="1">
    <location>
        <begin position="333"/>
        <end position="354"/>
    </location>
</feature>
<name>A0ABD5XZX5_9EURY</name>
<dbReference type="EMBL" id="JBHTAS010000001">
    <property type="protein sequence ID" value="MFC7139536.1"/>
    <property type="molecule type" value="Genomic_DNA"/>
</dbReference>
<dbReference type="AlphaFoldDB" id="A0ABD5XZX5"/>
<feature type="transmembrane region" description="Helical" evidence="1">
    <location>
        <begin position="156"/>
        <end position="173"/>
    </location>
</feature>
<feature type="transmembrane region" description="Helical" evidence="1">
    <location>
        <begin position="361"/>
        <end position="382"/>
    </location>
</feature>
<reference evidence="3 4" key="1">
    <citation type="journal article" date="2019" name="Int. J. Syst. Evol. Microbiol.">
        <title>The Global Catalogue of Microorganisms (GCM) 10K type strain sequencing project: providing services to taxonomists for standard genome sequencing and annotation.</title>
        <authorList>
            <consortium name="The Broad Institute Genomics Platform"/>
            <consortium name="The Broad Institute Genome Sequencing Center for Infectious Disease"/>
            <person name="Wu L."/>
            <person name="Ma J."/>
        </authorList>
    </citation>
    <scope>NUCLEOTIDE SEQUENCE [LARGE SCALE GENOMIC DNA]</scope>
    <source>
        <strain evidence="3 4">XZYJT29</strain>
    </source>
</reference>
<feature type="transmembrane region" description="Helical" evidence="1">
    <location>
        <begin position="193"/>
        <end position="223"/>
    </location>
</feature>
<dbReference type="RefSeq" id="WP_274325122.1">
    <property type="nucleotide sequence ID" value="NZ_CP118158.1"/>
</dbReference>
<sequence length="429" mass="45110">MSSHGWKALSRVRLALPDNWTTFHGIIAGSSASLFGYVLTYALEGRRVSSPGRPLLEFFAFGIDAGTELNVGPAGPLPEAHQFAAWQYLTIHGADFERYVLTPYSNPDPWTLAPPETPLLVFVPAVLLLAGGWVVAHRCGAQDPWTAAKRGSAVSFGYPPLVVLLALGSRWAAPESVAMEYFGVTESGPHPVGTIGVGALPAALIAGLIYPIAFGSVGGYLAFLWSRRSWPTDSIARGVVTGALTFLIGWGLTVGRSFARAGRDDQWRAYLVQAGPGGEASVAFDPGAFRMGTWQFHRRHGGGVEFKYVESVTDGIDALSLPSLMSGPSGFDLLFVPVAVLLAVAGAVVACRAAKQDLRSAVVQGATVALGYLPLSLVTALVVTETTTGSIRAVVGVDFVDAFLLTGLAFPVAFGAIGGVIAQRITARQ</sequence>
<dbReference type="Pfam" id="PF25933">
    <property type="entry name" value="DUF7978"/>
    <property type="match status" value="2"/>
</dbReference>
<evidence type="ECO:0000313" key="4">
    <source>
        <dbReference type="Proteomes" id="UP001596432"/>
    </source>
</evidence>
<dbReference type="Proteomes" id="UP001596432">
    <property type="component" value="Unassembled WGS sequence"/>
</dbReference>
<feature type="transmembrane region" description="Helical" evidence="1">
    <location>
        <begin position="402"/>
        <end position="422"/>
    </location>
</feature>
<keyword evidence="1" id="KW-0812">Transmembrane</keyword>
<feature type="transmembrane region" description="Helical" evidence="1">
    <location>
        <begin position="119"/>
        <end position="136"/>
    </location>
</feature>
<evidence type="ECO:0000259" key="2">
    <source>
        <dbReference type="Pfam" id="PF25933"/>
    </source>
</evidence>
<keyword evidence="4" id="KW-1185">Reference proteome</keyword>
<feature type="transmembrane region" description="Helical" evidence="1">
    <location>
        <begin position="235"/>
        <end position="253"/>
    </location>
</feature>
<comment type="caution">
    <text evidence="3">The sequence shown here is derived from an EMBL/GenBank/DDBJ whole genome shotgun (WGS) entry which is preliminary data.</text>
</comment>
<dbReference type="GeneID" id="78819795"/>
<protein>
    <recommendedName>
        <fullName evidence="2">DUF7978 domain-containing protein</fullName>
    </recommendedName>
</protein>
<dbReference type="InterPro" id="IPR058284">
    <property type="entry name" value="DUF7978"/>
</dbReference>